<feature type="domain" description="ABC transporter" evidence="4">
    <location>
        <begin position="279"/>
        <end position="495"/>
    </location>
</feature>
<sequence length="518" mass="59423">MEYLKMTELRLEYQGEELFKVASLNVQEGQHVGLIGANGVGKTTLLKVLNEEAVVFNITGQIRRNCQIVRVPQILTYDEESGGEREKAAIITALRRLRQYPRGLLLLDEPTSNLDTSQQAWLIKLLNGLSQPVIIVSHDRNFLKQTSNTIWQVKDHKVSAYKGTYDEFVTVEKKKEENQAFEYLRQEKKICKLKEAQKKREVTGRQFNKKKKNISWSDWKDKKRHLGGTQKRILRSSKVLDKRVERETNKLQKPVTHQPITLNNFKVNDLALPAGSTMVRIQPQEVTIGSRKLFTIAEQLKVKNGSKVALVGPNGSGKSVFLNKLWQDQLKQWVNPQAKIGFFQQNMTQEITDNKTVQNEIQRVTIFDNAATMQLLGDLHLRPFLTRQVCHLSGGQLICFKLAKVLLGKHNLLILDEPTNFLDLPAITALEEFIKNYPFAVIIVSHDQEFLANLNLVTWHIRDHQLVLPTTFVNHKNTQTANQIELLRFKRDQLLSEPGASMGEIQKISREINKLQDK</sequence>
<dbReference type="Proteomes" id="UP001321741">
    <property type="component" value="Chromosome"/>
</dbReference>
<dbReference type="InterPro" id="IPR027417">
    <property type="entry name" value="P-loop_NTPase"/>
</dbReference>
<dbReference type="RefSeq" id="WP_317637419.1">
    <property type="nucleotide sequence ID" value="NZ_AP026803.1"/>
</dbReference>
<dbReference type="Pfam" id="PF13304">
    <property type="entry name" value="AAA_21"/>
    <property type="match status" value="1"/>
</dbReference>
<dbReference type="CDD" id="cd03221">
    <property type="entry name" value="ABCF_EF-3"/>
    <property type="match status" value="2"/>
</dbReference>
<dbReference type="InterPro" id="IPR003439">
    <property type="entry name" value="ABC_transporter-like_ATP-bd"/>
</dbReference>
<dbReference type="SMART" id="SM00382">
    <property type="entry name" value="AAA"/>
    <property type="match status" value="2"/>
</dbReference>
<dbReference type="InterPro" id="IPR003593">
    <property type="entry name" value="AAA+_ATPase"/>
</dbReference>
<proteinExistence type="predicted"/>
<evidence type="ECO:0000313" key="6">
    <source>
        <dbReference type="Proteomes" id="UP001321741"/>
    </source>
</evidence>
<evidence type="ECO:0000313" key="5">
    <source>
        <dbReference type="EMBL" id="BDR61198.1"/>
    </source>
</evidence>
<name>A0ABN6SN59_9LACO</name>
<dbReference type="PANTHER" id="PTHR19211">
    <property type="entry name" value="ATP-BINDING TRANSPORT PROTEIN-RELATED"/>
    <property type="match status" value="1"/>
</dbReference>
<organism evidence="5 6">
    <name type="scientific">Lactobacillus xylocopicola</name>
    <dbReference type="NCBI Taxonomy" id="2976676"/>
    <lineage>
        <taxon>Bacteria</taxon>
        <taxon>Bacillati</taxon>
        <taxon>Bacillota</taxon>
        <taxon>Bacilli</taxon>
        <taxon>Lactobacillales</taxon>
        <taxon>Lactobacillaceae</taxon>
        <taxon>Lactobacillus</taxon>
    </lineage>
</organism>
<dbReference type="InterPro" id="IPR050611">
    <property type="entry name" value="ABCF"/>
</dbReference>
<dbReference type="Pfam" id="PF00005">
    <property type="entry name" value="ABC_tran"/>
    <property type="match status" value="2"/>
</dbReference>
<evidence type="ECO:0000256" key="2">
    <source>
        <dbReference type="ARBA" id="ARBA00022741"/>
    </source>
</evidence>
<evidence type="ECO:0000256" key="3">
    <source>
        <dbReference type="ARBA" id="ARBA00022840"/>
    </source>
</evidence>
<gene>
    <name evidence="5" type="ORF">KIM322_14590</name>
</gene>
<dbReference type="GO" id="GO:0005524">
    <property type="term" value="F:ATP binding"/>
    <property type="evidence" value="ECO:0007669"/>
    <property type="project" value="UniProtKB-KW"/>
</dbReference>
<reference evidence="5 6" key="1">
    <citation type="journal article" date="2023" name="Microbiol. Spectr.">
        <title>Symbiosis of Carpenter Bees with Uncharacterized Lactic Acid Bacteria Showing NAD Auxotrophy.</title>
        <authorList>
            <person name="Kawasaki S."/>
            <person name="Ozawa K."/>
            <person name="Mori T."/>
            <person name="Yamamoto A."/>
            <person name="Ito M."/>
            <person name="Ohkuma M."/>
            <person name="Sakamoto M."/>
            <person name="Matsutani M."/>
        </authorList>
    </citation>
    <scope>NUCLEOTIDE SEQUENCE [LARGE SCALE GENOMIC DNA]</scope>
    <source>
        <strain evidence="5 6">Kim32-2</strain>
    </source>
</reference>
<keyword evidence="1" id="KW-0677">Repeat</keyword>
<accession>A0ABN6SN59</accession>
<dbReference type="PANTHER" id="PTHR19211:SF100">
    <property type="entry name" value="RIBOSOME PROTECTION PROTEIN VMLR"/>
    <property type="match status" value="1"/>
</dbReference>
<dbReference type="SUPFAM" id="SSF52540">
    <property type="entry name" value="P-loop containing nucleoside triphosphate hydrolases"/>
    <property type="match status" value="2"/>
</dbReference>
<dbReference type="EMBL" id="AP026803">
    <property type="protein sequence ID" value="BDR61198.1"/>
    <property type="molecule type" value="Genomic_DNA"/>
</dbReference>
<evidence type="ECO:0000256" key="1">
    <source>
        <dbReference type="ARBA" id="ARBA00022737"/>
    </source>
</evidence>
<dbReference type="PROSITE" id="PS50893">
    <property type="entry name" value="ABC_TRANSPORTER_2"/>
    <property type="match status" value="1"/>
</dbReference>
<dbReference type="Gene3D" id="3.40.50.300">
    <property type="entry name" value="P-loop containing nucleotide triphosphate hydrolases"/>
    <property type="match status" value="3"/>
</dbReference>
<dbReference type="InterPro" id="IPR003959">
    <property type="entry name" value="ATPase_AAA_core"/>
</dbReference>
<keyword evidence="3 5" id="KW-0067">ATP-binding</keyword>
<keyword evidence="2" id="KW-0547">Nucleotide-binding</keyword>
<keyword evidence="6" id="KW-1185">Reference proteome</keyword>
<evidence type="ECO:0000259" key="4">
    <source>
        <dbReference type="PROSITE" id="PS50893"/>
    </source>
</evidence>
<protein>
    <submittedName>
        <fullName evidence="5">ABC transporter ATP-binding protein</fullName>
    </submittedName>
</protein>